<comment type="caution">
    <text evidence="5">The sequence shown here is derived from an EMBL/GenBank/DDBJ whole genome shotgun (WGS) entry which is preliminary data.</text>
</comment>
<protein>
    <submittedName>
        <fullName evidence="5">Lrp/AsnC family transcriptional regulator</fullName>
    </submittedName>
</protein>
<dbReference type="InterPro" id="IPR000485">
    <property type="entry name" value="AsnC-type_HTH_dom"/>
</dbReference>
<dbReference type="PRINTS" id="PR00033">
    <property type="entry name" value="HTHASNC"/>
</dbReference>
<evidence type="ECO:0000256" key="3">
    <source>
        <dbReference type="ARBA" id="ARBA00023163"/>
    </source>
</evidence>
<dbReference type="InterPro" id="IPR019888">
    <property type="entry name" value="Tscrpt_reg_AsnC-like"/>
</dbReference>
<dbReference type="SUPFAM" id="SSF54909">
    <property type="entry name" value="Dimeric alpha+beta barrel"/>
    <property type="match status" value="1"/>
</dbReference>
<accession>A0ABS5TD52</accession>
<dbReference type="InterPro" id="IPR019887">
    <property type="entry name" value="Tscrpt_reg_AsnC/Lrp_C"/>
</dbReference>
<dbReference type="PROSITE" id="PS50956">
    <property type="entry name" value="HTH_ASNC_2"/>
    <property type="match status" value="1"/>
</dbReference>
<sequence>MDERDVAILTELQRDARLTNRQLAARVGLAPSSTLVRTRALERSGVLAGYHARVDLGRIGRGVQAMIGFQVRPLSRDVINGFKTFALGQPEVLSVYVVAGGDDFLVHVAVPSVEAMHAMVMDRFSSRKEVIGFRTTLLYEHTQNPAVLPADQEP</sequence>
<name>A0ABS5TD52_9ACTN</name>
<dbReference type="InterPro" id="IPR036388">
    <property type="entry name" value="WH-like_DNA-bd_sf"/>
</dbReference>
<evidence type="ECO:0000259" key="4">
    <source>
        <dbReference type="PROSITE" id="PS50956"/>
    </source>
</evidence>
<dbReference type="InterPro" id="IPR036390">
    <property type="entry name" value="WH_DNA-bd_sf"/>
</dbReference>
<proteinExistence type="predicted"/>
<dbReference type="PANTHER" id="PTHR30154">
    <property type="entry name" value="LEUCINE-RESPONSIVE REGULATORY PROTEIN"/>
    <property type="match status" value="1"/>
</dbReference>
<dbReference type="Gene3D" id="1.10.10.10">
    <property type="entry name" value="Winged helix-like DNA-binding domain superfamily/Winged helix DNA-binding domain"/>
    <property type="match status" value="1"/>
</dbReference>
<keyword evidence="2" id="KW-0238">DNA-binding</keyword>
<keyword evidence="1" id="KW-0805">Transcription regulation</keyword>
<keyword evidence="6" id="KW-1185">Reference proteome</keyword>
<dbReference type="EMBL" id="JAHBAY010000003">
    <property type="protein sequence ID" value="MBT0768773.1"/>
    <property type="molecule type" value="Genomic_DNA"/>
</dbReference>
<dbReference type="InterPro" id="IPR011008">
    <property type="entry name" value="Dimeric_a/b-barrel"/>
</dbReference>
<dbReference type="RefSeq" id="WP_214155080.1">
    <property type="nucleotide sequence ID" value="NZ_JAHBAY010000003.1"/>
</dbReference>
<organism evidence="5 6">
    <name type="scientific">Kineosporia corallincola</name>
    <dbReference type="NCBI Taxonomy" id="2835133"/>
    <lineage>
        <taxon>Bacteria</taxon>
        <taxon>Bacillati</taxon>
        <taxon>Actinomycetota</taxon>
        <taxon>Actinomycetes</taxon>
        <taxon>Kineosporiales</taxon>
        <taxon>Kineosporiaceae</taxon>
        <taxon>Kineosporia</taxon>
    </lineage>
</organism>
<evidence type="ECO:0000313" key="6">
    <source>
        <dbReference type="Proteomes" id="UP001197247"/>
    </source>
</evidence>
<dbReference type="Pfam" id="PF13412">
    <property type="entry name" value="HTH_24"/>
    <property type="match status" value="1"/>
</dbReference>
<keyword evidence="3" id="KW-0804">Transcription</keyword>
<dbReference type="Pfam" id="PF01037">
    <property type="entry name" value="AsnC_trans_reg"/>
    <property type="match status" value="1"/>
</dbReference>
<gene>
    <name evidence="5" type="ORF">KIH74_07540</name>
</gene>
<evidence type="ECO:0000256" key="2">
    <source>
        <dbReference type="ARBA" id="ARBA00023125"/>
    </source>
</evidence>
<dbReference type="Gene3D" id="3.30.70.920">
    <property type="match status" value="1"/>
</dbReference>
<dbReference type="SUPFAM" id="SSF46785">
    <property type="entry name" value="Winged helix' DNA-binding domain"/>
    <property type="match status" value="1"/>
</dbReference>
<reference evidence="5 6" key="1">
    <citation type="submission" date="2021-05" db="EMBL/GenBank/DDBJ databases">
        <title>Kineosporia and Streptomyces sp. nov. two new marine actinobacteria isolated from Coral.</title>
        <authorList>
            <person name="Buangrab K."/>
            <person name="Sutthacheep M."/>
            <person name="Yeemin T."/>
            <person name="Harunari E."/>
            <person name="Igarashi Y."/>
            <person name="Kanchanasin P."/>
            <person name="Tanasupawat S."/>
            <person name="Phongsopitanun W."/>
        </authorList>
    </citation>
    <scope>NUCLEOTIDE SEQUENCE [LARGE SCALE GENOMIC DNA]</scope>
    <source>
        <strain evidence="5 6">J2-2</strain>
    </source>
</reference>
<dbReference type="SMART" id="SM00344">
    <property type="entry name" value="HTH_ASNC"/>
    <property type="match status" value="1"/>
</dbReference>
<feature type="domain" description="HTH asnC-type" evidence="4">
    <location>
        <begin position="1"/>
        <end position="62"/>
    </location>
</feature>
<evidence type="ECO:0000256" key="1">
    <source>
        <dbReference type="ARBA" id="ARBA00023015"/>
    </source>
</evidence>
<dbReference type="PANTHER" id="PTHR30154:SF54">
    <property type="entry name" value="POSSIBLE TRANSCRIPTIONAL REGULATORY PROTEIN (PROBABLY LRP_ASNC-FAMILY)"/>
    <property type="match status" value="1"/>
</dbReference>
<dbReference type="Proteomes" id="UP001197247">
    <property type="component" value="Unassembled WGS sequence"/>
</dbReference>
<evidence type="ECO:0000313" key="5">
    <source>
        <dbReference type="EMBL" id="MBT0768773.1"/>
    </source>
</evidence>